<feature type="transmembrane region" description="Helical" evidence="6">
    <location>
        <begin position="109"/>
        <end position="133"/>
    </location>
</feature>
<keyword evidence="5 6" id="KW-0472">Membrane</keyword>
<reference evidence="8 9" key="1">
    <citation type="submission" date="2024-11" db="EMBL/GenBank/DDBJ databases">
        <title>A near-complete genome assembly of Cinchona calisaya.</title>
        <authorList>
            <person name="Lian D.C."/>
            <person name="Zhao X.W."/>
            <person name="Wei L."/>
        </authorList>
    </citation>
    <scope>NUCLEOTIDE SEQUENCE [LARGE SCALE GENOMIC DNA]</scope>
    <source>
        <tissue evidence="8">Nenye</tissue>
    </source>
</reference>
<protein>
    <recommendedName>
        <fullName evidence="7">V-ATPase proteolipid subunit C-like domain-containing protein</fullName>
    </recommendedName>
</protein>
<keyword evidence="9" id="KW-1185">Reference proteome</keyword>
<dbReference type="GO" id="GO:1902600">
    <property type="term" value="P:proton transmembrane transport"/>
    <property type="evidence" value="ECO:0007669"/>
    <property type="project" value="UniProtKB-KW"/>
</dbReference>
<dbReference type="InterPro" id="IPR000454">
    <property type="entry name" value="ATP_synth_F0_csu"/>
</dbReference>
<dbReference type="EMBL" id="JBJUIK010000017">
    <property type="protein sequence ID" value="KAL3498007.1"/>
    <property type="molecule type" value="Genomic_DNA"/>
</dbReference>
<evidence type="ECO:0000313" key="9">
    <source>
        <dbReference type="Proteomes" id="UP001630127"/>
    </source>
</evidence>
<keyword evidence="3 6" id="KW-0812">Transmembrane</keyword>
<dbReference type="GO" id="GO:0016020">
    <property type="term" value="C:membrane"/>
    <property type="evidence" value="ECO:0007669"/>
    <property type="project" value="UniProtKB-SubCell"/>
</dbReference>
<dbReference type="Pfam" id="PF00137">
    <property type="entry name" value="ATP-synt_C"/>
    <property type="match status" value="1"/>
</dbReference>
<accession>A0ABD2XUN0</accession>
<name>A0ABD2XUN0_9GENT</name>
<comment type="caution">
    <text evidence="6">Lacks conserved residue(s) required for the propagation of feature annotation.</text>
</comment>
<dbReference type="SUPFAM" id="SSF81333">
    <property type="entry name" value="F1F0 ATP synthase subunit C"/>
    <property type="match status" value="1"/>
</dbReference>
<evidence type="ECO:0000259" key="7">
    <source>
        <dbReference type="Pfam" id="PF00137"/>
    </source>
</evidence>
<dbReference type="GO" id="GO:0008289">
    <property type="term" value="F:lipid binding"/>
    <property type="evidence" value="ECO:0007669"/>
    <property type="project" value="UniProtKB-KW"/>
</dbReference>
<evidence type="ECO:0000256" key="1">
    <source>
        <dbReference type="ARBA" id="ARBA00004141"/>
    </source>
</evidence>
<comment type="subcellular location">
    <subcellularLocation>
        <location evidence="1">Membrane</location>
        <topology evidence="1">Multi-pass membrane protein</topology>
    </subcellularLocation>
</comment>
<evidence type="ECO:0000256" key="5">
    <source>
        <dbReference type="ARBA" id="ARBA00023136"/>
    </source>
</evidence>
<feature type="domain" description="V-ATPase proteolipid subunit C-like" evidence="7">
    <location>
        <begin position="75"/>
        <end position="129"/>
    </location>
</feature>
<evidence type="ECO:0000256" key="4">
    <source>
        <dbReference type="ARBA" id="ARBA00022989"/>
    </source>
</evidence>
<evidence type="ECO:0000256" key="2">
    <source>
        <dbReference type="ARBA" id="ARBA00006704"/>
    </source>
</evidence>
<proteinExistence type="inferred from homology"/>
<dbReference type="PRINTS" id="PR00124">
    <property type="entry name" value="ATPASEC"/>
</dbReference>
<keyword evidence="6" id="KW-0375">Hydrogen ion transport</keyword>
<keyword evidence="6" id="KW-0446">Lipid-binding</keyword>
<organism evidence="8 9">
    <name type="scientific">Cinchona calisaya</name>
    <dbReference type="NCBI Taxonomy" id="153742"/>
    <lineage>
        <taxon>Eukaryota</taxon>
        <taxon>Viridiplantae</taxon>
        <taxon>Streptophyta</taxon>
        <taxon>Embryophyta</taxon>
        <taxon>Tracheophyta</taxon>
        <taxon>Spermatophyta</taxon>
        <taxon>Magnoliopsida</taxon>
        <taxon>eudicotyledons</taxon>
        <taxon>Gunneridae</taxon>
        <taxon>Pentapetalae</taxon>
        <taxon>asterids</taxon>
        <taxon>lamiids</taxon>
        <taxon>Gentianales</taxon>
        <taxon>Rubiaceae</taxon>
        <taxon>Cinchonoideae</taxon>
        <taxon>Cinchoneae</taxon>
        <taxon>Cinchona</taxon>
    </lineage>
</organism>
<dbReference type="InterPro" id="IPR035921">
    <property type="entry name" value="F/V-ATP_Csub_sf"/>
</dbReference>
<evidence type="ECO:0000313" key="8">
    <source>
        <dbReference type="EMBL" id="KAL3498007.1"/>
    </source>
</evidence>
<dbReference type="AlphaFoldDB" id="A0ABD2XUN0"/>
<keyword evidence="6" id="KW-0813">Transport</keyword>
<evidence type="ECO:0000256" key="6">
    <source>
        <dbReference type="RuleBase" id="RU004221"/>
    </source>
</evidence>
<comment type="similarity">
    <text evidence="2 6">Belongs to the ATPase C chain family.</text>
</comment>
<dbReference type="Gene3D" id="1.20.120.610">
    <property type="entry name" value="lithium bound rotor ring of v- atpase"/>
    <property type="match status" value="1"/>
</dbReference>
<sequence length="138" mass="14747">MPNKEIIFSLSRETILGRSRFKSCAVLFENVDSTPLQEDQLAAPWEELVGTLKRVLASHIPQGLASYPSQGVGRLAIELASIGPGIGQGTTAGQAIVRQSKAEGKIRDALLLSLAFIEALSIYGLDVALAVLFPDPFV</sequence>
<comment type="caution">
    <text evidence="8">The sequence shown here is derived from an EMBL/GenBank/DDBJ whole genome shotgun (WGS) entry which is preliminary data.</text>
</comment>
<dbReference type="InterPro" id="IPR002379">
    <property type="entry name" value="ATPase_proteolipid_c-like_dom"/>
</dbReference>
<gene>
    <name evidence="8" type="ORF">ACH5RR_040739</name>
</gene>
<keyword evidence="4 6" id="KW-1133">Transmembrane helix</keyword>
<evidence type="ECO:0000256" key="3">
    <source>
        <dbReference type="ARBA" id="ARBA00022692"/>
    </source>
</evidence>
<dbReference type="Proteomes" id="UP001630127">
    <property type="component" value="Unassembled WGS sequence"/>
</dbReference>
<keyword evidence="6" id="KW-0406">Ion transport</keyword>